<name>A0A0P1F3F2_9RHOB</name>
<protein>
    <recommendedName>
        <fullName evidence="4">Sensory transduction regulator</fullName>
    </recommendedName>
</protein>
<proteinExistence type="predicted"/>
<evidence type="ECO:0000256" key="1">
    <source>
        <dbReference type="SAM" id="SignalP"/>
    </source>
</evidence>
<evidence type="ECO:0008006" key="4">
    <source>
        <dbReference type="Google" id="ProtNLM"/>
    </source>
</evidence>
<dbReference type="AlphaFoldDB" id="A0A0P1F3F2"/>
<dbReference type="RefSeq" id="WP_058124627.1">
    <property type="nucleotide sequence ID" value="NZ_CYRX01000033.1"/>
</dbReference>
<keyword evidence="1" id="KW-0732">Signal</keyword>
<sequence>MRRTLLLLSFFLFSATVAQAQSVDPARPFSVIKALQEMGYRAQLEVDSVGDPRIESQLEGVDYYIWFYGCTDNADCTSWKLSVGFDLNNGLTLQKANEWNSEKLMGSVYLDDESDPYLEHYIIANGGVSGVLFEEMISRWSYAVSSFKDHINW</sequence>
<evidence type="ECO:0000313" key="2">
    <source>
        <dbReference type="EMBL" id="CUH62109.1"/>
    </source>
</evidence>
<feature type="chain" id="PRO_5006062224" description="Sensory transduction regulator" evidence="1">
    <location>
        <begin position="21"/>
        <end position="153"/>
    </location>
</feature>
<evidence type="ECO:0000313" key="3">
    <source>
        <dbReference type="Proteomes" id="UP000051298"/>
    </source>
</evidence>
<dbReference type="InterPro" id="IPR019660">
    <property type="entry name" value="Put_sensory_transdc_reg_YbjN"/>
</dbReference>
<reference evidence="2 3" key="1">
    <citation type="submission" date="2015-09" db="EMBL/GenBank/DDBJ databases">
        <authorList>
            <consortium name="Swine Surveillance"/>
        </authorList>
    </citation>
    <scope>NUCLEOTIDE SEQUENCE [LARGE SCALE GENOMIC DNA]</scope>
    <source>
        <strain evidence="2 3">CECT 5294</strain>
    </source>
</reference>
<feature type="signal peptide" evidence="1">
    <location>
        <begin position="1"/>
        <end position="20"/>
    </location>
</feature>
<organism evidence="2 3">
    <name type="scientific">Thalassobacter stenotrophicus</name>
    <dbReference type="NCBI Taxonomy" id="266809"/>
    <lineage>
        <taxon>Bacteria</taxon>
        <taxon>Pseudomonadati</taxon>
        <taxon>Pseudomonadota</taxon>
        <taxon>Alphaproteobacteria</taxon>
        <taxon>Rhodobacterales</taxon>
        <taxon>Roseobacteraceae</taxon>
        <taxon>Thalassobacter</taxon>
    </lineage>
</organism>
<dbReference type="CDD" id="cd17511">
    <property type="entry name" value="YbjN_AmyR-like"/>
    <property type="match status" value="1"/>
</dbReference>
<accession>A0A0P1F3F2</accession>
<dbReference type="EMBL" id="CYRX01000033">
    <property type="protein sequence ID" value="CUH62109.1"/>
    <property type="molecule type" value="Genomic_DNA"/>
</dbReference>
<gene>
    <name evidence="2" type="ORF">THS5294_03423</name>
</gene>
<dbReference type="Pfam" id="PF10722">
    <property type="entry name" value="YbjN"/>
    <property type="match status" value="1"/>
</dbReference>
<dbReference type="Proteomes" id="UP000051298">
    <property type="component" value="Unassembled WGS sequence"/>
</dbReference>